<dbReference type="Gene3D" id="3.90.105.10">
    <property type="entry name" value="Molybdopterin biosynthesis moea protein, domain 2"/>
    <property type="match status" value="1"/>
</dbReference>
<dbReference type="EC" id="2.7.7.75" evidence="4"/>
<comment type="function">
    <text evidence="6">Catalyzes two steps in the biosynthesis of the molybdenum cofactor. In the first step, molybdopterin is adenylated. Subsequently, molybdate is inserted into adenylated molybdopterin and AMP is released.</text>
</comment>
<dbReference type="SUPFAM" id="SSF63867">
    <property type="entry name" value="MoeA C-terminal domain-like"/>
    <property type="match status" value="1"/>
</dbReference>
<dbReference type="InterPro" id="IPR036688">
    <property type="entry name" value="MoeA_C_domain_IV_sf"/>
</dbReference>
<dbReference type="AlphaFoldDB" id="A0A7S3NFF0"/>
<dbReference type="Pfam" id="PF03453">
    <property type="entry name" value="MoeA_N"/>
    <property type="match status" value="1"/>
</dbReference>
<keyword evidence="6" id="KW-0808">Transferase</keyword>
<comment type="catalytic activity">
    <reaction evidence="6">
        <text>adenylyl-molybdopterin + molybdate = Mo-molybdopterin + AMP + H(+)</text>
        <dbReference type="Rhea" id="RHEA:35047"/>
        <dbReference type="ChEBI" id="CHEBI:15378"/>
        <dbReference type="ChEBI" id="CHEBI:36264"/>
        <dbReference type="ChEBI" id="CHEBI:62727"/>
        <dbReference type="ChEBI" id="CHEBI:71302"/>
        <dbReference type="ChEBI" id="CHEBI:456215"/>
    </reaction>
</comment>
<dbReference type="SUPFAM" id="SSF63882">
    <property type="entry name" value="MoeA N-terminal region -like"/>
    <property type="match status" value="1"/>
</dbReference>
<evidence type="ECO:0000256" key="2">
    <source>
        <dbReference type="ARBA" id="ARBA00007589"/>
    </source>
</evidence>
<evidence type="ECO:0000256" key="1">
    <source>
        <dbReference type="ARBA" id="ARBA00005046"/>
    </source>
</evidence>
<comment type="cofactor">
    <cofactor evidence="6">
        <name>Mg(2+)</name>
        <dbReference type="ChEBI" id="CHEBI:18420"/>
    </cofactor>
</comment>
<accession>A0A7S3NFF0</accession>
<comment type="catalytic activity">
    <reaction evidence="6">
        <text>molybdopterin + ATP + H(+) = adenylyl-molybdopterin + diphosphate</text>
        <dbReference type="Rhea" id="RHEA:31331"/>
        <dbReference type="ChEBI" id="CHEBI:15378"/>
        <dbReference type="ChEBI" id="CHEBI:30616"/>
        <dbReference type="ChEBI" id="CHEBI:33019"/>
        <dbReference type="ChEBI" id="CHEBI:58698"/>
        <dbReference type="ChEBI" id="CHEBI:62727"/>
    </reaction>
</comment>
<gene>
    <name evidence="8" type="ORF">ALAG00032_LOCUS4825</name>
</gene>
<keyword evidence="6" id="KW-0460">Magnesium</keyword>
<feature type="domain" description="MoaB/Mog" evidence="7">
    <location>
        <begin position="180"/>
        <end position="322"/>
    </location>
</feature>
<dbReference type="Pfam" id="PF03454">
    <property type="entry name" value="MoeA_C"/>
    <property type="match status" value="1"/>
</dbReference>
<dbReference type="UniPathway" id="UPA00344"/>
<dbReference type="Pfam" id="PF00994">
    <property type="entry name" value="MoCF_biosynth"/>
    <property type="match status" value="1"/>
</dbReference>
<evidence type="ECO:0000313" key="8">
    <source>
        <dbReference type="EMBL" id="CAE0364084.1"/>
    </source>
</evidence>
<dbReference type="Gene3D" id="3.40.980.10">
    <property type="entry name" value="MoaB/Mog-like domain"/>
    <property type="match status" value="1"/>
</dbReference>
<dbReference type="InterPro" id="IPR038987">
    <property type="entry name" value="MoeA-like"/>
</dbReference>
<proteinExistence type="inferred from homology"/>
<dbReference type="GO" id="GO:0061599">
    <property type="term" value="F:molybdopterin molybdotransferase activity"/>
    <property type="evidence" value="ECO:0007669"/>
    <property type="project" value="UniProtKB-UniRule"/>
</dbReference>
<organism evidence="8">
    <name type="scientific">Aureoumbra lagunensis</name>
    <dbReference type="NCBI Taxonomy" id="44058"/>
    <lineage>
        <taxon>Eukaryota</taxon>
        <taxon>Sar</taxon>
        <taxon>Stramenopiles</taxon>
        <taxon>Ochrophyta</taxon>
        <taxon>Pelagophyceae</taxon>
        <taxon>Pelagomonadales</taxon>
        <taxon>Aureoumbra</taxon>
    </lineage>
</organism>
<comment type="similarity">
    <text evidence="3">In the C-terminal section; belongs to the MoeA family.</text>
</comment>
<dbReference type="InterPro" id="IPR001453">
    <property type="entry name" value="MoaB/Mog_dom"/>
</dbReference>
<dbReference type="EMBL" id="HBIJ01006873">
    <property type="protein sequence ID" value="CAE0364084.1"/>
    <property type="molecule type" value="Transcribed_RNA"/>
</dbReference>
<dbReference type="CDD" id="cd00887">
    <property type="entry name" value="MoeA"/>
    <property type="match status" value="1"/>
</dbReference>
<comment type="pathway">
    <text evidence="1 6">Cofactor biosynthesis; molybdopterin biosynthesis.</text>
</comment>
<dbReference type="GO" id="GO:0005829">
    <property type="term" value="C:cytosol"/>
    <property type="evidence" value="ECO:0007669"/>
    <property type="project" value="TreeGrafter"/>
</dbReference>
<dbReference type="InterPro" id="IPR036425">
    <property type="entry name" value="MoaB/Mog-like_dom_sf"/>
</dbReference>
<comment type="similarity">
    <text evidence="2">In the N-terminal section; belongs to the MoaB/Mog family.</text>
</comment>
<dbReference type="GO" id="GO:0061598">
    <property type="term" value="F:molybdopterin adenylyltransferase activity"/>
    <property type="evidence" value="ECO:0007669"/>
    <property type="project" value="UniProtKB-UniRule"/>
</dbReference>
<dbReference type="Gene3D" id="2.40.340.10">
    <property type="entry name" value="MoeA, C-terminal, domain IV"/>
    <property type="match status" value="1"/>
</dbReference>
<evidence type="ECO:0000256" key="5">
    <source>
        <dbReference type="ARBA" id="ARBA00023150"/>
    </source>
</evidence>
<dbReference type="SUPFAM" id="SSF53218">
    <property type="entry name" value="Molybdenum cofactor biosynthesis proteins"/>
    <property type="match status" value="1"/>
</dbReference>
<keyword evidence="6" id="KW-0500">Molybdenum</keyword>
<dbReference type="InterPro" id="IPR036135">
    <property type="entry name" value="MoeA_linker/N_sf"/>
</dbReference>
<evidence type="ECO:0000256" key="3">
    <source>
        <dbReference type="ARBA" id="ARBA00008339"/>
    </source>
</evidence>
<dbReference type="InterPro" id="IPR005111">
    <property type="entry name" value="MoeA_C_domain_IV"/>
</dbReference>
<dbReference type="Gene3D" id="2.170.190.11">
    <property type="entry name" value="Molybdopterin biosynthesis moea protein, domain 3"/>
    <property type="match status" value="1"/>
</dbReference>
<evidence type="ECO:0000256" key="4">
    <source>
        <dbReference type="ARBA" id="ARBA00012509"/>
    </source>
</evidence>
<dbReference type="PANTHER" id="PTHR10192">
    <property type="entry name" value="MOLYBDOPTERIN BIOSYNTHESIS PROTEIN"/>
    <property type="match status" value="1"/>
</dbReference>
<dbReference type="PANTHER" id="PTHR10192:SF5">
    <property type="entry name" value="GEPHYRIN"/>
    <property type="match status" value="1"/>
</dbReference>
<dbReference type="InterPro" id="IPR005110">
    <property type="entry name" value="MoeA_linker/N"/>
</dbReference>
<keyword evidence="6" id="KW-0479">Metal-binding</keyword>
<reference evidence="8" key="1">
    <citation type="submission" date="2021-01" db="EMBL/GenBank/DDBJ databases">
        <authorList>
            <person name="Corre E."/>
            <person name="Pelletier E."/>
            <person name="Niang G."/>
            <person name="Scheremetjew M."/>
            <person name="Finn R."/>
            <person name="Kale V."/>
            <person name="Holt S."/>
            <person name="Cochrane G."/>
            <person name="Meng A."/>
            <person name="Brown T."/>
            <person name="Cohen L."/>
        </authorList>
    </citation>
    <scope>NUCLEOTIDE SEQUENCE</scope>
    <source>
        <strain evidence="8">CCMP1510</strain>
    </source>
</reference>
<evidence type="ECO:0000256" key="6">
    <source>
        <dbReference type="RuleBase" id="RU365090"/>
    </source>
</evidence>
<keyword evidence="5 6" id="KW-0501">Molybdenum cofactor biosynthesis</keyword>
<protein>
    <recommendedName>
        <fullName evidence="4">molybdopterin adenylyltransferase</fullName>
        <ecNumber evidence="4">2.7.7.75</ecNumber>
    </recommendedName>
</protein>
<dbReference type="GO" id="GO:0005524">
    <property type="term" value="F:ATP binding"/>
    <property type="evidence" value="ECO:0007669"/>
    <property type="project" value="UniProtKB-UniRule"/>
</dbReference>
<evidence type="ECO:0000259" key="7">
    <source>
        <dbReference type="SMART" id="SM00852"/>
    </source>
</evidence>
<dbReference type="GO" id="GO:0046872">
    <property type="term" value="F:metal ion binding"/>
    <property type="evidence" value="ECO:0007669"/>
    <property type="project" value="UniProtKB-UniRule"/>
</dbReference>
<dbReference type="GO" id="GO:0006777">
    <property type="term" value="P:Mo-molybdopterin cofactor biosynthetic process"/>
    <property type="evidence" value="ECO:0007669"/>
    <property type="project" value="UniProtKB-UniRule"/>
</dbReference>
<sequence>MVAEDYPMIEMDDAIGRVIEASSSLSPQVEEVELIEALGRILMDDVVALRPHPPFPAAISDGYALCGETRPCRKVGKVLAGAVFERKLLTGECVYVATGAPLPDGADRIVKIEKCQYGEGDIIEWSGSISAGADIRAVGSDHKEGEVLVAKFSKLRPWDLGLAVMAGYTTVKVAKKPSVLVISTGDELVDNKDTERYNPQCQVFDVNRVALISLFKSAGYKATDGGLLRDDYEILVSKLHQNEHQVIVITGGGSVGEADFSQRALISGVPDGRLSFGRLNMKPGKPTSMAKWADGSLLFALPGNPVSALVTAQLLVLPALRKLEGDPCYLPQQIKCTLSHDVSSLDTRPEFRRVSLHWTGNQFLASDTGFQRSSRLTSFRGAQALACLPDRVSLGCEQLSKNTELPAILLEGEQHLFSTSDPHEKIHFFPSSDQVKEQHQPRHKALLLTLENNFNSTVHTTQNFARLLQSTVFLEDSKDRITQYNIKRVFNELPADIRLVLLLADLSLNGPLEEPRLLCPRQAPGLERAMSRALQDPLQRPWAGIINQSTLVLALPSSTLTAAFSCLRAVLPALPTILSDLSSELSPSSTTHQ</sequence>
<dbReference type="SMART" id="SM00852">
    <property type="entry name" value="MoCF_biosynth"/>
    <property type="match status" value="1"/>
</dbReference>
<comment type="similarity">
    <text evidence="6">Belongs to the MoeA family.</text>
</comment>
<name>A0A7S3NFF0_9STRA</name>